<gene>
    <name evidence="2" type="ORF">RASY3_16020</name>
</gene>
<organism evidence="2 3">
    <name type="scientific">Ruminococcus albus SY3</name>
    <dbReference type="NCBI Taxonomy" id="1341156"/>
    <lineage>
        <taxon>Bacteria</taxon>
        <taxon>Bacillati</taxon>
        <taxon>Bacillota</taxon>
        <taxon>Clostridia</taxon>
        <taxon>Eubacteriales</taxon>
        <taxon>Oscillospiraceae</taxon>
        <taxon>Ruminococcus</taxon>
    </lineage>
</organism>
<name>A0A011UZK7_RUMAL</name>
<dbReference type="RefSeq" id="WP_037289755.1">
    <property type="nucleotide sequence ID" value="NZ_JEOB01000004.1"/>
</dbReference>
<dbReference type="PATRIC" id="fig|1341156.4.peg.2803"/>
<comment type="caution">
    <text evidence="2">The sequence shown here is derived from an EMBL/GenBank/DDBJ whole genome shotgun (WGS) entry which is preliminary data.</text>
</comment>
<dbReference type="GO" id="GO:0016747">
    <property type="term" value="F:acyltransferase activity, transferring groups other than amino-acyl groups"/>
    <property type="evidence" value="ECO:0007669"/>
    <property type="project" value="InterPro"/>
</dbReference>
<dbReference type="InterPro" id="IPR000182">
    <property type="entry name" value="GNAT_dom"/>
</dbReference>
<dbReference type="EMBL" id="JEOB01000004">
    <property type="protein sequence ID" value="EXM38622.1"/>
    <property type="molecule type" value="Genomic_DNA"/>
</dbReference>
<dbReference type="SUPFAM" id="SSF55729">
    <property type="entry name" value="Acyl-CoA N-acyltransferases (Nat)"/>
    <property type="match status" value="1"/>
</dbReference>
<dbReference type="OrthoDB" id="1820571at2"/>
<dbReference type="Gene3D" id="3.40.630.30">
    <property type="match status" value="1"/>
</dbReference>
<reference evidence="2 3" key="1">
    <citation type="submission" date="2013-06" db="EMBL/GenBank/DDBJ databases">
        <title>Rumen cellulosomics: divergent fiber-degrading strategies revealed by comparative genome-wide analysis of six Ruminococcal strains.</title>
        <authorList>
            <person name="Dassa B."/>
            <person name="Borovok I."/>
            <person name="Lamed R."/>
            <person name="Flint H."/>
            <person name="Yeoman C.J."/>
            <person name="White B."/>
            <person name="Bayer E.A."/>
        </authorList>
    </citation>
    <scope>NUCLEOTIDE SEQUENCE [LARGE SCALE GENOMIC DNA]</scope>
    <source>
        <strain evidence="2 3">SY3</strain>
    </source>
</reference>
<feature type="domain" description="N-acetyltransferase" evidence="1">
    <location>
        <begin position="12"/>
        <end position="142"/>
    </location>
</feature>
<evidence type="ECO:0000313" key="2">
    <source>
        <dbReference type="EMBL" id="EXM38622.1"/>
    </source>
</evidence>
<evidence type="ECO:0000313" key="3">
    <source>
        <dbReference type="Proteomes" id="UP000021369"/>
    </source>
</evidence>
<accession>A0A011UZK7</accession>
<dbReference type="AlphaFoldDB" id="A0A011UZK7"/>
<dbReference type="Proteomes" id="UP000021369">
    <property type="component" value="Unassembled WGS sequence"/>
</dbReference>
<proteinExistence type="predicted"/>
<dbReference type="Pfam" id="PF00583">
    <property type="entry name" value="Acetyltransf_1"/>
    <property type="match status" value="1"/>
</dbReference>
<keyword evidence="3" id="KW-1185">Reference proteome</keyword>
<sequence>MIKLKFEQMSAETMEKLSADIPEAKQLEDIVREHKGVVFALNDGVKYTAASAVMFEMNDETLTVALRKLYISALLVSENADTGIDGMMLEYTADKAKFMGYDLVTTKVSTDDVRAIKFYSSHGFDKIVKANITGKYLILQRDVKIKVSCCGFYA</sequence>
<protein>
    <recommendedName>
        <fullName evidence="1">N-acetyltransferase domain-containing protein</fullName>
    </recommendedName>
</protein>
<dbReference type="InterPro" id="IPR016181">
    <property type="entry name" value="Acyl_CoA_acyltransferase"/>
</dbReference>
<dbReference type="PROSITE" id="PS51186">
    <property type="entry name" value="GNAT"/>
    <property type="match status" value="1"/>
</dbReference>
<evidence type="ECO:0000259" key="1">
    <source>
        <dbReference type="PROSITE" id="PS51186"/>
    </source>
</evidence>